<dbReference type="PRINTS" id="PR00617">
    <property type="entry name" value="COPPERFIST"/>
</dbReference>
<keyword evidence="4" id="KW-0186">Copper</keyword>
<feature type="region of interest" description="Disordered" evidence="8">
    <location>
        <begin position="82"/>
        <end position="282"/>
    </location>
</feature>
<feature type="compositionally biased region" description="Gly residues" evidence="8">
    <location>
        <begin position="715"/>
        <end position="726"/>
    </location>
</feature>
<evidence type="ECO:0000256" key="7">
    <source>
        <dbReference type="ARBA" id="ARBA00023242"/>
    </source>
</evidence>
<evidence type="ECO:0000256" key="1">
    <source>
        <dbReference type="ARBA" id="ARBA00004123"/>
    </source>
</evidence>
<feature type="compositionally biased region" description="Low complexity" evidence="8">
    <location>
        <begin position="511"/>
        <end position="526"/>
    </location>
</feature>
<dbReference type="STRING" id="5286.A0A0K3CNZ5"/>
<feature type="compositionally biased region" description="Low complexity" evidence="8">
    <location>
        <begin position="136"/>
        <end position="145"/>
    </location>
</feature>
<dbReference type="SUPFAM" id="SSF57879">
    <property type="entry name" value="Zinc domain conserved in yeast copper-regulated transcription factors"/>
    <property type="match status" value="1"/>
</dbReference>
<dbReference type="FunFam" id="3.90.430.10:FF:000001">
    <property type="entry name" value="Copper fist DNA-binding protein"/>
    <property type="match status" value="1"/>
</dbReference>
<feature type="compositionally biased region" description="Acidic residues" evidence="8">
    <location>
        <begin position="727"/>
        <end position="741"/>
    </location>
</feature>
<feature type="domain" description="Copper-fist" evidence="9">
    <location>
        <begin position="1"/>
        <end position="39"/>
    </location>
</feature>
<dbReference type="EMBL" id="CWKI01000013">
    <property type="protein sequence ID" value="CTR10412.1"/>
    <property type="molecule type" value="Genomic_DNA"/>
</dbReference>
<feature type="compositionally biased region" description="Polar residues" evidence="8">
    <location>
        <begin position="83"/>
        <end position="110"/>
    </location>
</feature>
<dbReference type="GO" id="GO:0000981">
    <property type="term" value="F:DNA-binding transcription factor activity, RNA polymerase II-specific"/>
    <property type="evidence" value="ECO:0007669"/>
    <property type="project" value="TreeGrafter"/>
</dbReference>
<feature type="compositionally biased region" description="Acidic residues" evidence="8">
    <location>
        <begin position="674"/>
        <end position="686"/>
    </location>
</feature>
<sequence length="813" mass="85888">MIIDGVKYSCESCIKGHRQANCTHADRPLREIQKRGRPVTACAECRELRRATNSHRTCVHNQDKVDTHEVLLKTLPNGAKDLQSISLVRRPSSTKSHGSVSSAPSTSHRTNPAGPSASSVASEEDLANVGRKKSLSRPTSISRRSSSAKDKKPHDLAHGHLADHPTHVSAAYSPYPHHTPKEHHHHHVPSPLAHDKERGEGGSNRPSPSGSGGVVVKTEAPTPPLPPLPPLPPSASDLVLPQLPTLRPQEQFHLPDPLPLSRAPAPPAFSPDLATSAPRPATPQLTNEQLASAFFFRDFPPQAVASSSASASPSVPSPQSQQPIAPVPAPEQPSNPDYEEFERFKASLEGSGGFDNTMGDLSYPSLSDYPLSTSLPSIDPAVAAYVLGPEPSRPAVSLAPMYGAEGESFFSAPEPPASAPSDSGFDFSSLAYAEAGPALAAETTEYRNPVDPVSSAASSDIFDLNAAGTHPAIYGYPLEPVSSNYSGYDSAAPSVAQSVSATSALERLDLAPAPGATQTSSSAASQRNEPDAVPGQTDLDGILEWLASSTAAGVLPPPPSSSVAGPVRQDSRGSGYASASGGSGYASAWPSAPPSVVGQGVGDWSGVEESSEGRDSPAPGPSGTRLQFKVAERDEEEEARRKRRPRNADLEMFRSATITCADAAFSSSTSPDLSDPEADDAEEADGGGEYSFTADDLELDKFGVGEEWFRRLGLRTGGGGADWGGGEGDEFDDGYEEDDEASVVGRQDEGRREEDDEGDWRGDEEFGSGARHEPAIKEEEEEEDEGDEGSGGERRMADEQEEQAHDRGGMWWS</sequence>
<dbReference type="Pfam" id="PF00649">
    <property type="entry name" value="Copper-fist"/>
    <property type="match status" value="1"/>
</dbReference>
<accession>A0A0K3CNZ5</accession>
<protein>
    <submittedName>
        <fullName evidence="10">BY PROTMAP: gi|472582757|gb|EMS20428.1| copper-fist transcription factor [Rhodosporidium toruloides NP11] gi|647402012|emb|CDR48319.1| RHTO0S17e01112g1_1 [Rhodosporidium toruloides]</fullName>
    </submittedName>
</protein>
<evidence type="ECO:0000256" key="2">
    <source>
        <dbReference type="ARBA" id="ARBA00022723"/>
    </source>
</evidence>
<feature type="region of interest" description="Disordered" evidence="8">
    <location>
        <begin position="305"/>
        <end position="359"/>
    </location>
</feature>
<feature type="compositionally biased region" description="Basic and acidic residues" evidence="8">
    <location>
        <begin position="791"/>
        <end position="813"/>
    </location>
</feature>
<evidence type="ECO:0000256" key="3">
    <source>
        <dbReference type="ARBA" id="ARBA00022833"/>
    </source>
</evidence>
<dbReference type="InterPro" id="IPR036395">
    <property type="entry name" value="Cu_fist_DNA-bd_dom_sf"/>
</dbReference>
<keyword evidence="2" id="KW-0479">Metal-binding</keyword>
<dbReference type="GO" id="GO:0045944">
    <property type="term" value="P:positive regulation of transcription by RNA polymerase II"/>
    <property type="evidence" value="ECO:0007669"/>
    <property type="project" value="TreeGrafter"/>
</dbReference>
<dbReference type="GO" id="GO:0005507">
    <property type="term" value="F:copper ion binding"/>
    <property type="evidence" value="ECO:0007669"/>
    <property type="project" value="InterPro"/>
</dbReference>
<dbReference type="SMART" id="SM01090">
    <property type="entry name" value="Copper-fist"/>
    <property type="match status" value="1"/>
</dbReference>
<feature type="compositionally biased region" description="Pro residues" evidence="8">
    <location>
        <begin position="221"/>
        <end position="233"/>
    </location>
</feature>
<evidence type="ECO:0000256" key="8">
    <source>
        <dbReference type="SAM" id="MobiDB-lite"/>
    </source>
</evidence>
<dbReference type="PROSITE" id="PS50073">
    <property type="entry name" value="COPPER_FIST_2"/>
    <property type="match status" value="1"/>
</dbReference>
<dbReference type="PANTHER" id="PTHR28088">
    <property type="entry name" value="TRANSCRIPTIONAL ACTIVATOR HAA1-RELATED"/>
    <property type="match status" value="1"/>
</dbReference>
<feature type="compositionally biased region" description="Low complexity" evidence="8">
    <location>
        <begin position="305"/>
        <end position="324"/>
    </location>
</feature>
<dbReference type="GO" id="GO:0006878">
    <property type="term" value="P:intracellular copper ion homeostasis"/>
    <property type="evidence" value="ECO:0007669"/>
    <property type="project" value="TreeGrafter"/>
</dbReference>
<dbReference type="GO" id="GO:0005634">
    <property type="term" value="C:nucleus"/>
    <property type="evidence" value="ECO:0007669"/>
    <property type="project" value="UniProtKB-SubCell"/>
</dbReference>
<dbReference type="InterPro" id="IPR001083">
    <property type="entry name" value="Cu_fist_DNA-bd_dom"/>
</dbReference>
<dbReference type="GO" id="GO:0000978">
    <property type="term" value="F:RNA polymerase II cis-regulatory region sequence-specific DNA binding"/>
    <property type="evidence" value="ECO:0007669"/>
    <property type="project" value="TreeGrafter"/>
</dbReference>
<name>A0A0K3CNZ5_RHOTO</name>
<evidence type="ECO:0000256" key="5">
    <source>
        <dbReference type="ARBA" id="ARBA00023015"/>
    </source>
</evidence>
<feature type="region of interest" description="Disordered" evidence="8">
    <location>
        <begin position="506"/>
        <end position="698"/>
    </location>
</feature>
<feature type="compositionally biased region" description="Low complexity" evidence="8">
    <location>
        <begin position="561"/>
        <end position="590"/>
    </location>
</feature>
<feature type="compositionally biased region" description="Basic and acidic residues" evidence="8">
    <location>
        <begin position="746"/>
        <end position="777"/>
    </location>
</feature>
<keyword evidence="6" id="KW-0804">Transcription</keyword>
<evidence type="ECO:0000313" key="10">
    <source>
        <dbReference type="EMBL" id="CTR10412.1"/>
    </source>
</evidence>
<feature type="compositionally biased region" description="Basic and acidic residues" evidence="8">
    <location>
        <begin position="147"/>
        <end position="166"/>
    </location>
</feature>
<dbReference type="Gene3D" id="3.90.430.10">
    <property type="entry name" value="Copper fist DNA-binding domain"/>
    <property type="match status" value="1"/>
</dbReference>
<dbReference type="PANTHER" id="PTHR28088:SF5">
    <property type="entry name" value="TRANSCRIPTIONAL ACTIVATOR HAA1-RELATED"/>
    <property type="match status" value="1"/>
</dbReference>
<evidence type="ECO:0000256" key="6">
    <source>
        <dbReference type="ARBA" id="ARBA00023163"/>
    </source>
</evidence>
<feature type="compositionally biased region" description="Basic residues" evidence="8">
    <location>
        <begin position="178"/>
        <end position="188"/>
    </location>
</feature>
<comment type="subcellular location">
    <subcellularLocation>
        <location evidence="1">Nucleus</location>
    </subcellularLocation>
</comment>
<evidence type="ECO:0000313" key="11">
    <source>
        <dbReference type="Proteomes" id="UP000199069"/>
    </source>
</evidence>
<dbReference type="AlphaFoldDB" id="A0A0K3CNZ5"/>
<feature type="region of interest" description="Disordered" evidence="8">
    <location>
        <begin position="714"/>
        <end position="813"/>
    </location>
</feature>
<evidence type="ECO:0000259" key="9">
    <source>
        <dbReference type="PROSITE" id="PS50073"/>
    </source>
</evidence>
<keyword evidence="5" id="KW-0805">Transcription regulation</keyword>
<keyword evidence="11" id="KW-1185">Reference proteome</keyword>
<dbReference type="InterPro" id="IPR051763">
    <property type="entry name" value="Copper_Homeo_Regul"/>
</dbReference>
<proteinExistence type="predicted"/>
<dbReference type="GO" id="GO:0006879">
    <property type="term" value="P:intracellular iron ion homeostasis"/>
    <property type="evidence" value="ECO:0007669"/>
    <property type="project" value="TreeGrafter"/>
</dbReference>
<gene>
    <name evidence="10" type="primary">FGENESH: predicted gene_13.103</name>
    <name evidence="10" type="ORF">BN2166_0062730</name>
</gene>
<dbReference type="Proteomes" id="UP000199069">
    <property type="component" value="Unassembled WGS sequence"/>
</dbReference>
<reference evidence="10 11" key="1">
    <citation type="submission" date="2015-07" db="EMBL/GenBank/DDBJ databases">
        <authorList>
            <person name="Cajimat M.N.B."/>
            <person name="Milazzo M.L."/>
            <person name="Fulhorst C.F."/>
        </authorList>
    </citation>
    <scope>NUCLEOTIDE SEQUENCE [LARGE SCALE GENOMIC DNA]</scope>
    <source>
        <strain evidence="10">Single colony</strain>
    </source>
</reference>
<organism evidence="10 11">
    <name type="scientific">Rhodotorula toruloides</name>
    <name type="common">Yeast</name>
    <name type="synonym">Rhodosporidium toruloides</name>
    <dbReference type="NCBI Taxonomy" id="5286"/>
    <lineage>
        <taxon>Eukaryota</taxon>
        <taxon>Fungi</taxon>
        <taxon>Dikarya</taxon>
        <taxon>Basidiomycota</taxon>
        <taxon>Pucciniomycotina</taxon>
        <taxon>Microbotryomycetes</taxon>
        <taxon>Sporidiobolales</taxon>
        <taxon>Sporidiobolaceae</taxon>
        <taxon>Rhodotorula</taxon>
    </lineage>
</organism>
<dbReference type="SMART" id="SM00412">
    <property type="entry name" value="Cu_FIST"/>
    <property type="match status" value="1"/>
</dbReference>
<keyword evidence="3" id="KW-0862">Zinc</keyword>
<feature type="compositionally biased region" description="Acidic residues" evidence="8">
    <location>
        <begin position="778"/>
        <end position="790"/>
    </location>
</feature>
<keyword evidence="7" id="KW-0539">Nucleus</keyword>
<evidence type="ECO:0000256" key="4">
    <source>
        <dbReference type="ARBA" id="ARBA00023008"/>
    </source>
</evidence>